<sequence>MLTIAIYDGEYYGDMRQLTHLCDVEGQVEHDHFYALVETLRVLQLCTKERDIPRLTGDCFTVFVGRKSGAELIPLARMDVLAHNGRASASVVDGGPRWDTEPAHYAPGDDAVEIVRKILQVNAGG</sequence>
<protein>
    <submittedName>
        <fullName evidence="1">Uncharacterized protein</fullName>
    </submittedName>
</protein>
<dbReference type="RefSeq" id="WP_184132139.1">
    <property type="nucleotide sequence ID" value="NZ_JACHDD010000009.1"/>
</dbReference>
<evidence type="ECO:0000313" key="2">
    <source>
        <dbReference type="Proteomes" id="UP000592780"/>
    </source>
</evidence>
<name>A0A7W8QC35_PARAM</name>
<accession>A0A7W8QC35</accession>
<keyword evidence="2" id="KW-1185">Reference proteome</keyword>
<dbReference type="Proteomes" id="UP000592780">
    <property type="component" value="Unassembled WGS sequence"/>
</dbReference>
<comment type="caution">
    <text evidence="1">The sequence shown here is derived from an EMBL/GenBank/DDBJ whole genome shotgun (WGS) entry which is preliminary data.</text>
</comment>
<dbReference type="EMBL" id="JACHDD010000009">
    <property type="protein sequence ID" value="MBB5427489.1"/>
    <property type="molecule type" value="Genomic_DNA"/>
</dbReference>
<evidence type="ECO:0000313" key="1">
    <source>
        <dbReference type="EMBL" id="MBB5427489.1"/>
    </source>
</evidence>
<reference evidence="1 2" key="1">
    <citation type="submission" date="2020-08" db="EMBL/GenBank/DDBJ databases">
        <title>Genomic Encyclopedia of Type Strains, Phase IV (KMG-V): Genome sequencing to study the core and pangenomes of soil and plant-associated prokaryotes.</title>
        <authorList>
            <person name="Whitman W."/>
        </authorList>
    </citation>
    <scope>NUCLEOTIDE SEQUENCE [LARGE SCALE GENOMIC DNA]</scope>
    <source>
        <strain evidence="1 2">JPY158</strain>
    </source>
</reference>
<dbReference type="AlphaFoldDB" id="A0A7W8QC35"/>
<proteinExistence type="predicted"/>
<gene>
    <name evidence="1" type="ORF">HDG40_005668</name>
</gene>
<organism evidence="1 2">
    <name type="scientific">Paraburkholderia atlantica</name>
    <dbReference type="NCBI Taxonomy" id="2654982"/>
    <lineage>
        <taxon>Bacteria</taxon>
        <taxon>Pseudomonadati</taxon>
        <taxon>Pseudomonadota</taxon>
        <taxon>Betaproteobacteria</taxon>
        <taxon>Burkholderiales</taxon>
        <taxon>Burkholderiaceae</taxon>
        <taxon>Paraburkholderia</taxon>
    </lineage>
</organism>